<evidence type="ECO:0000256" key="1">
    <source>
        <dbReference type="SAM" id="MobiDB-lite"/>
    </source>
</evidence>
<dbReference type="OrthoDB" id="170744at2157"/>
<keyword evidence="2" id="KW-0812">Transmembrane</keyword>
<keyword evidence="2" id="KW-1133">Transmembrane helix</keyword>
<dbReference type="EMBL" id="FNPB01000001">
    <property type="protein sequence ID" value="SDX55229.1"/>
    <property type="molecule type" value="Genomic_DNA"/>
</dbReference>
<evidence type="ECO:0000313" key="5">
    <source>
        <dbReference type="Proteomes" id="UP000199170"/>
    </source>
</evidence>
<name>A0A1H3CP76_9EURY</name>
<proteinExistence type="predicted"/>
<feature type="compositionally biased region" description="Acidic residues" evidence="1">
    <location>
        <begin position="1"/>
        <end position="16"/>
    </location>
</feature>
<dbReference type="InterPro" id="IPR055746">
    <property type="entry name" value="DUF7322"/>
</dbReference>
<accession>A0A1H3CP76</accession>
<reference evidence="5" key="1">
    <citation type="submission" date="2016-10" db="EMBL/GenBank/DDBJ databases">
        <authorList>
            <person name="Varghese N."/>
            <person name="Submissions S."/>
        </authorList>
    </citation>
    <scope>NUCLEOTIDE SEQUENCE [LARGE SCALE GENOMIC DNA]</scope>
    <source>
        <strain evidence="5">CGMCC 1.10118</strain>
    </source>
</reference>
<feature type="domain" description="DUF7322" evidence="3">
    <location>
        <begin position="48"/>
        <end position="106"/>
    </location>
</feature>
<feature type="compositionally biased region" description="Low complexity" evidence="1">
    <location>
        <begin position="120"/>
        <end position="140"/>
    </location>
</feature>
<evidence type="ECO:0000313" key="4">
    <source>
        <dbReference type="EMBL" id="SDX55229.1"/>
    </source>
</evidence>
<sequence length="140" mass="14910">MFPDSEEWPDEPDDPDPESRWGQPEDDLTSIPSVEDPGERVDADAEVEIDSDLARYFWVTVVYANVALGGVSIGLLVIAFRGQFTVGGVAIAVGLIALYRTYDLYDSYQTRVADDDATGADDAAAASADTAGEVSANGSE</sequence>
<dbReference type="Proteomes" id="UP000199170">
    <property type="component" value="Unassembled WGS sequence"/>
</dbReference>
<dbReference type="RefSeq" id="WP_089763949.1">
    <property type="nucleotide sequence ID" value="NZ_FNPB01000001.1"/>
</dbReference>
<keyword evidence="5" id="KW-1185">Reference proteome</keyword>
<keyword evidence="2" id="KW-0472">Membrane</keyword>
<gene>
    <name evidence="4" type="ORF">SAMN04487946_10192</name>
</gene>
<feature type="transmembrane region" description="Helical" evidence="2">
    <location>
        <begin position="56"/>
        <end position="77"/>
    </location>
</feature>
<organism evidence="4 5">
    <name type="scientific">Halobellus clavatus</name>
    <dbReference type="NCBI Taxonomy" id="660517"/>
    <lineage>
        <taxon>Archaea</taxon>
        <taxon>Methanobacteriati</taxon>
        <taxon>Methanobacteriota</taxon>
        <taxon>Stenosarchaea group</taxon>
        <taxon>Halobacteria</taxon>
        <taxon>Halobacteriales</taxon>
        <taxon>Haloferacaceae</taxon>
        <taxon>Halobellus</taxon>
    </lineage>
</organism>
<protein>
    <recommendedName>
        <fullName evidence="3">DUF7322 domain-containing protein</fullName>
    </recommendedName>
</protein>
<feature type="region of interest" description="Disordered" evidence="1">
    <location>
        <begin position="119"/>
        <end position="140"/>
    </location>
</feature>
<dbReference type="STRING" id="660517.SAMN04487946_10192"/>
<evidence type="ECO:0000256" key="2">
    <source>
        <dbReference type="SAM" id="Phobius"/>
    </source>
</evidence>
<dbReference type="AlphaFoldDB" id="A0A1H3CP76"/>
<evidence type="ECO:0000259" key="3">
    <source>
        <dbReference type="Pfam" id="PF24008"/>
    </source>
</evidence>
<dbReference type="Pfam" id="PF24008">
    <property type="entry name" value="DUF7322"/>
    <property type="match status" value="1"/>
</dbReference>
<feature type="transmembrane region" description="Helical" evidence="2">
    <location>
        <begin position="84"/>
        <end position="102"/>
    </location>
</feature>
<feature type="region of interest" description="Disordered" evidence="1">
    <location>
        <begin position="1"/>
        <end position="42"/>
    </location>
</feature>